<dbReference type="Proteomes" id="UP000724874">
    <property type="component" value="Unassembled WGS sequence"/>
</dbReference>
<keyword evidence="1" id="KW-0732">Signal</keyword>
<evidence type="ECO:0000259" key="2">
    <source>
        <dbReference type="Pfam" id="PF00646"/>
    </source>
</evidence>
<organism evidence="3 4">
    <name type="scientific">Gymnopilus junonius</name>
    <name type="common">Spectacular rustgill mushroom</name>
    <name type="synonym">Gymnopilus spectabilis subsp. junonius</name>
    <dbReference type="NCBI Taxonomy" id="109634"/>
    <lineage>
        <taxon>Eukaryota</taxon>
        <taxon>Fungi</taxon>
        <taxon>Dikarya</taxon>
        <taxon>Basidiomycota</taxon>
        <taxon>Agaricomycotina</taxon>
        <taxon>Agaricomycetes</taxon>
        <taxon>Agaricomycetidae</taxon>
        <taxon>Agaricales</taxon>
        <taxon>Agaricineae</taxon>
        <taxon>Hymenogastraceae</taxon>
        <taxon>Gymnopilus</taxon>
    </lineage>
</organism>
<protein>
    <recommendedName>
        <fullName evidence="2">F-box domain-containing protein</fullName>
    </recommendedName>
</protein>
<dbReference type="EMBL" id="JADNYJ010000088">
    <property type="protein sequence ID" value="KAF8887844.1"/>
    <property type="molecule type" value="Genomic_DNA"/>
</dbReference>
<accession>A0A9P5TL00</accession>
<proteinExistence type="predicted"/>
<dbReference type="OrthoDB" id="3128006at2759"/>
<reference evidence="3" key="1">
    <citation type="submission" date="2020-11" db="EMBL/GenBank/DDBJ databases">
        <authorList>
            <consortium name="DOE Joint Genome Institute"/>
            <person name="Ahrendt S."/>
            <person name="Riley R."/>
            <person name="Andreopoulos W."/>
            <person name="LaButti K."/>
            <person name="Pangilinan J."/>
            <person name="Ruiz-duenas F.J."/>
            <person name="Barrasa J.M."/>
            <person name="Sanchez-Garcia M."/>
            <person name="Camarero S."/>
            <person name="Miyauchi S."/>
            <person name="Serrano A."/>
            <person name="Linde D."/>
            <person name="Babiker R."/>
            <person name="Drula E."/>
            <person name="Ayuso-Fernandez I."/>
            <person name="Pacheco R."/>
            <person name="Padilla G."/>
            <person name="Ferreira P."/>
            <person name="Barriuso J."/>
            <person name="Kellner H."/>
            <person name="Castanera R."/>
            <person name="Alfaro M."/>
            <person name="Ramirez L."/>
            <person name="Pisabarro A.G."/>
            <person name="Kuo A."/>
            <person name="Tritt A."/>
            <person name="Lipzen A."/>
            <person name="He G."/>
            <person name="Yan M."/>
            <person name="Ng V."/>
            <person name="Cullen D."/>
            <person name="Martin F."/>
            <person name="Rosso M.-N."/>
            <person name="Henrissat B."/>
            <person name="Hibbett D."/>
            <person name="Martinez A.T."/>
            <person name="Grigoriev I.V."/>
        </authorList>
    </citation>
    <scope>NUCLEOTIDE SEQUENCE</scope>
    <source>
        <strain evidence="3">AH 44721</strain>
    </source>
</reference>
<evidence type="ECO:0000256" key="1">
    <source>
        <dbReference type="SAM" id="SignalP"/>
    </source>
</evidence>
<feature type="chain" id="PRO_5040454186" description="F-box domain-containing protein" evidence="1">
    <location>
        <begin position="18"/>
        <end position="757"/>
    </location>
</feature>
<dbReference type="InterPro" id="IPR001810">
    <property type="entry name" value="F-box_dom"/>
</dbReference>
<evidence type="ECO:0000313" key="4">
    <source>
        <dbReference type="Proteomes" id="UP000724874"/>
    </source>
</evidence>
<comment type="caution">
    <text evidence="3">The sequence shown here is derived from an EMBL/GenBank/DDBJ whole genome shotgun (WGS) entry which is preliminary data.</text>
</comment>
<evidence type="ECO:0000313" key="3">
    <source>
        <dbReference type="EMBL" id="KAF8887844.1"/>
    </source>
</evidence>
<name>A0A9P5TL00_GYMJU</name>
<dbReference type="Pfam" id="PF00646">
    <property type="entry name" value="F-box"/>
    <property type="match status" value="1"/>
</dbReference>
<sequence>MVTLLSLVLCLAPLAPCKMLLYMSASRVLPRISIYCLLSRPLFRAFYSTCMLRTIKNLLEGGSMTIMITKSTRKLRGMFYRQTPNSNNTTATRRFSSLERWKSRIRCAGRAFKISSIMTPRKSKSSPNVCPPLLRQQAVPLPELSELFFDEGDNWDGALQGMNAIEHAYMDPPLECSVLDLHEPTPDLHLSTGAFWDDFGPSMMYESDGERDVWPRTGFANMEPLFHNCMLGLYCPPSIFDLPDEVLAEIIELLMLNELKYTKSTHLLLLNIRQVSPHWRSVAERLIRSHLIVGPDFFEHAKPDLVEWYSGWSRQHSLFKTVAFHVPPDSGCNQDDLLIFWHALARCIRGDISVDSEIDVTHLTPHNKLDLLEFSWKSRYLGIRQNLSCSHLPPINLRQEISWSQLTFLSLDCPLSLADCYYVMSAGCHTLQSTSLFKVGYPLLSELQDVIPKLPSIPRDSETVVLSQLISISIHSHINIQGLLELFSFPRLVNVELHALQDHPLLSNDLETFKISADLSLPWASLLNLSLKNESYQWRCPVGLVLTKCDKLQRFEWQGHSGDFSIPRLGQSHSYLSNLGTLVVGCEAQECNSLLWLLRSPLYCPSIHTVTIPSYLSFTARSLDLLASAACITIDEPIYVSQLITLLISRWSSIETGKFTLKSDDCTPSIPEENPENSVTCPSLRKFSLSSAVKLTSLWNVLIAPALDTINLSFKGKDLFYVEELRSCLSRSDRSIRSFSDDYPKNGFDRYTFTLSK</sequence>
<feature type="signal peptide" evidence="1">
    <location>
        <begin position="1"/>
        <end position="17"/>
    </location>
</feature>
<dbReference type="AlphaFoldDB" id="A0A9P5TL00"/>
<feature type="domain" description="F-box" evidence="2">
    <location>
        <begin position="239"/>
        <end position="286"/>
    </location>
</feature>
<keyword evidence="4" id="KW-1185">Reference proteome</keyword>
<gene>
    <name evidence="3" type="ORF">CPB84DRAFT_1964327</name>
</gene>